<dbReference type="Proteomes" id="UP000782843">
    <property type="component" value="Unassembled WGS sequence"/>
</dbReference>
<evidence type="ECO:0000256" key="2">
    <source>
        <dbReference type="ARBA" id="ARBA00004760"/>
    </source>
</evidence>
<evidence type="ECO:0000256" key="10">
    <source>
        <dbReference type="ARBA" id="ARBA00023098"/>
    </source>
</evidence>
<dbReference type="GO" id="GO:0004519">
    <property type="term" value="F:endonuclease activity"/>
    <property type="evidence" value="ECO:0007669"/>
    <property type="project" value="UniProtKB-KW"/>
</dbReference>
<dbReference type="SUPFAM" id="SSF56219">
    <property type="entry name" value="DNase I-like"/>
    <property type="match status" value="1"/>
</dbReference>
<evidence type="ECO:0000256" key="11">
    <source>
        <dbReference type="ARBA" id="ARBA00023136"/>
    </source>
</evidence>
<dbReference type="InterPro" id="IPR038772">
    <property type="entry name" value="Sph/SMPD2-like"/>
</dbReference>
<keyword evidence="9" id="KW-1133">Transmembrane helix</keyword>
<dbReference type="Pfam" id="PF03372">
    <property type="entry name" value="Exo_endo_phos"/>
    <property type="match status" value="1"/>
</dbReference>
<dbReference type="PANTHER" id="PTHR16320:SF24">
    <property type="entry name" value="PHOSPHODIESTERASE, PUTATIVE-RELATED"/>
    <property type="match status" value="1"/>
</dbReference>
<gene>
    <name evidence="13" type="ORF">KC660_04700</name>
</gene>
<keyword evidence="13" id="KW-0540">Nuclease</keyword>
<evidence type="ECO:0000256" key="9">
    <source>
        <dbReference type="ARBA" id="ARBA00022989"/>
    </source>
</evidence>
<evidence type="ECO:0000256" key="5">
    <source>
        <dbReference type="ARBA" id="ARBA00022723"/>
    </source>
</evidence>
<reference evidence="13" key="1">
    <citation type="submission" date="2020-04" db="EMBL/GenBank/DDBJ databases">
        <authorList>
            <person name="Zhang T."/>
        </authorList>
    </citation>
    <scope>NUCLEOTIDE SEQUENCE</scope>
    <source>
        <strain evidence="13">HKST-UBA10</strain>
    </source>
</reference>
<name>A0A955L468_9BACT</name>
<comment type="caution">
    <text evidence="13">The sequence shown here is derived from an EMBL/GenBank/DDBJ whole genome shotgun (WGS) entry which is preliminary data.</text>
</comment>
<accession>A0A955L468</accession>
<dbReference type="InterPro" id="IPR005135">
    <property type="entry name" value="Endo/exonuclease/phosphatase"/>
</dbReference>
<keyword evidence="7" id="KW-0460">Magnesium</keyword>
<evidence type="ECO:0000256" key="4">
    <source>
        <dbReference type="ARBA" id="ARBA00022692"/>
    </source>
</evidence>
<dbReference type="EMBL" id="JAGQLG010000202">
    <property type="protein sequence ID" value="MCA9382675.1"/>
    <property type="molecule type" value="Genomic_DNA"/>
</dbReference>
<keyword evidence="11" id="KW-0472">Membrane</keyword>
<comment type="pathway">
    <text evidence="2">Lipid metabolism; sphingolipid metabolism.</text>
</comment>
<comment type="pathway">
    <text evidence="3">Sphingolipid metabolism.</text>
</comment>
<reference evidence="13" key="2">
    <citation type="journal article" date="2021" name="Microbiome">
        <title>Successional dynamics and alternative stable states in a saline activated sludge microbial community over 9 years.</title>
        <authorList>
            <person name="Wang Y."/>
            <person name="Ye J."/>
            <person name="Ju F."/>
            <person name="Liu L."/>
            <person name="Boyd J.A."/>
            <person name="Deng Y."/>
            <person name="Parks D.H."/>
            <person name="Jiang X."/>
            <person name="Yin X."/>
            <person name="Woodcroft B.J."/>
            <person name="Tyson G.W."/>
            <person name="Hugenholtz P."/>
            <person name="Polz M.F."/>
            <person name="Zhang T."/>
        </authorList>
    </citation>
    <scope>NUCLEOTIDE SEQUENCE</scope>
    <source>
        <strain evidence="13">HKST-UBA10</strain>
    </source>
</reference>
<dbReference type="GO" id="GO:0004767">
    <property type="term" value="F:sphingomyelin phosphodiesterase activity"/>
    <property type="evidence" value="ECO:0007669"/>
    <property type="project" value="InterPro"/>
</dbReference>
<keyword evidence="5" id="KW-0479">Metal-binding</keyword>
<proteinExistence type="predicted"/>
<dbReference type="InterPro" id="IPR036691">
    <property type="entry name" value="Endo/exonu/phosph_ase_sf"/>
</dbReference>
<evidence type="ECO:0000256" key="6">
    <source>
        <dbReference type="ARBA" id="ARBA00022801"/>
    </source>
</evidence>
<organism evidence="13 14">
    <name type="scientific">Candidatus Dojkabacteria bacterium</name>
    <dbReference type="NCBI Taxonomy" id="2099670"/>
    <lineage>
        <taxon>Bacteria</taxon>
        <taxon>Candidatus Dojkabacteria</taxon>
    </lineage>
</organism>
<sequence length="269" mass="31358">MSKKVSILTYNIFGLPFGTKRYSERMKKIATEIAKLDPDIICLQEAWTRSTKQRLIKTLAKTGHKYHHFDKGIIPAVGLLTISRFPIVKSRLVKAKYIFYGFNDSVFEFFGRKGYQINELEIYNQRIYVINVHLEVKWDYKDVRGEKLDKLKTNIENDKELIEEIEKLGDNKIIVAGDFNREPTSSTIKYFEEQGDLINIDFHTDRTYLGQELFKHVSPPLVSVYNDYIFLKNFKTDDIIDAKPVFNEAVSEEELLSDHLGLFSVLNLE</sequence>
<evidence type="ECO:0000256" key="8">
    <source>
        <dbReference type="ARBA" id="ARBA00022919"/>
    </source>
</evidence>
<comment type="subcellular location">
    <subcellularLocation>
        <location evidence="1">Membrane</location>
        <topology evidence="1">Multi-pass membrane protein</topology>
    </subcellularLocation>
</comment>
<keyword evidence="4" id="KW-0812">Transmembrane</keyword>
<evidence type="ECO:0000256" key="1">
    <source>
        <dbReference type="ARBA" id="ARBA00004141"/>
    </source>
</evidence>
<dbReference type="AlphaFoldDB" id="A0A955L468"/>
<keyword evidence="8" id="KW-0746">Sphingolipid metabolism</keyword>
<protein>
    <submittedName>
        <fullName evidence="13">Endonuclease/exonuclease/phosphatase family protein</fullName>
    </submittedName>
</protein>
<dbReference type="GO" id="GO:0016020">
    <property type="term" value="C:membrane"/>
    <property type="evidence" value="ECO:0007669"/>
    <property type="project" value="UniProtKB-SubCell"/>
</dbReference>
<dbReference type="GO" id="GO:0046872">
    <property type="term" value="F:metal ion binding"/>
    <property type="evidence" value="ECO:0007669"/>
    <property type="project" value="UniProtKB-KW"/>
</dbReference>
<keyword evidence="13" id="KW-0255">Endonuclease</keyword>
<dbReference type="PANTHER" id="PTHR16320">
    <property type="entry name" value="SPHINGOMYELINASE FAMILY MEMBER"/>
    <property type="match status" value="1"/>
</dbReference>
<feature type="domain" description="Endonuclease/exonuclease/phosphatase" evidence="12">
    <location>
        <begin position="8"/>
        <end position="233"/>
    </location>
</feature>
<evidence type="ECO:0000313" key="13">
    <source>
        <dbReference type="EMBL" id="MCA9382675.1"/>
    </source>
</evidence>
<evidence type="ECO:0000313" key="14">
    <source>
        <dbReference type="Proteomes" id="UP000782843"/>
    </source>
</evidence>
<keyword evidence="10" id="KW-0443">Lipid metabolism</keyword>
<keyword evidence="6" id="KW-0378">Hydrolase</keyword>
<evidence type="ECO:0000256" key="7">
    <source>
        <dbReference type="ARBA" id="ARBA00022842"/>
    </source>
</evidence>
<evidence type="ECO:0000256" key="3">
    <source>
        <dbReference type="ARBA" id="ARBA00004991"/>
    </source>
</evidence>
<dbReference type="GO" id="GO:0006665">
    <property type="term" value="P:sphingolipid metabolic process"/>
    <property type="evidence" value="ECO:0007669"/>
    <property type="project" value="UniProtKB-KW"/>
</dbReference>
<dbReference type="Gene3D" id="3.60.10.10">
    <property type="entry name" value="Endonuclease/exonuclease/phosphatase"/>
    <property type="match status" value="1"/>
</dbReference>
<evidence type="ECO:0000259" key="12">
    <source>
        <dbReference type="Pfam" id="PF03372"/>
    </source>
</evidence>